<evidence type="ECO:0000256" key="7">
    <source>
        <dbReference type="ARBA" id="ARBA00023211"/>
    </source>
</evidence>
<dbReference type="PANTHER" id="PTHR32494">
    <property type="entry name" value="ALLANTOATE DEIMINASE-RELATED"/>
    <property type="match status" value="1"/>
</dbReference>
<evidence type="ECO:0000313" key="11">
    <source>
        <dbReference type="EMBL" id="AWB33126.1"/>
    </source>
</evidence>
<comment type="subunit">
    <text evidence="3">Homodimer.</text>
</comment>
<comment type="similarity">
    <text evidence="2">Belongs to the peptidase M20 family.</text>
</comment>
<dbReference type="InterPro" id="IPR011650">
    <property type="entry name" value="Peptidase_M20_dimer"/>
</dbReference>
<evidence type="ECO:0000256" key="1">
    <source>
        <dbReference type="ARBA" id="ARBA00001936"/>
    </source>
</evidence>
<evidence type="ECO:0000313" key="12">
    <source>
        <dbReference type="Proteomes" id="UP000244571"/>
    </source>
</evidence>
<dbReference type="InterPro" id="IPR002933">
    <property type="entry name" value="Peptidase_M20"/>
</dbReference>
<dbReference type="InterPro" id="IPR036264">
    <property type="entry name" value="Bact_exopeptidase_dim_dom"/>
</dbReference>
<evidence type="ECO:0000256" key="3">
    <source>
        <dbReference type="ARBA" id="ARBA00011738"/>
    </source>
</evidence>
<dbReference type="InterPro" id="IPR018020">
    <property type="entry name" value="OHCU_decarboxylase"/>
</dbReference>
<dbReference type="OrthoDB" id="9808195at2"/>
<keyword evidence="5" id="KW-0479">Metal-binding</keyword>
<keyword evidence="4" id="KW-0659">Purine metabolism</keyword>
<gene>
    <name evidence="11" type="ORF">DBV39_04690</name>
</gene>
<dbReference type="Gene3D" id="3.40.630.10">
    <property type="entry name" value="Zn peptidases"/>
    <property type="match status" value="1"/>
</dbReference>
<dbReference type="Pfam" id="PF01546">
    <property type="entry name" value="Peptidase_M20"/>
    <property type="match status" value="1"/>
</dbReference>
<feature type="compositionally biased region" description="Polar residues" evidence="8">
    <location>
        <begin position="1"/>
        <end position="16"/>
    </location>
</feature>
<dbReference type="Pfam" id="PF07687">
    <property type="entry name" value="M20_dimer"/>
    <property type="match status" value="1"/>
</dbReference>
<evidence type="ECO:0000256" key="4">
    <source>
        <dbReference type="ARBA" id="ARBA00022631"/>
    </source>
</evidence>
<comment type="cofactor">
    <cofactor evidence="1">
        <name>Mn(2+)</name>
        <dbReference type="ChEBI" id="CHEBI:29035"/>
    </cofactor>
</comment>
<evidence type="ECO:0000256" key="5">
    <source>
        <dbReference type="ARBA" id="ARBA00022723"/>
    </source>
</evidence>
<dbReference type="NCBIfam" id="TIGR01879">
    <property type="entry name" value="hydantase"/>
    <property type="match status" value="1"/>
</dbReference>
<dbReference type="GO" id="GO:0016813">
    <property type="term" value="F:hydrolase activity, acting on carbon-nitrogen (but not peptide) bonds, in linear amidines"/>
    <property type="evidence" value="ECO:0007669"/>
    <property type="project" value="InterPro"/>
</dbReference>
<dbReference type="Proteomes" id="UP000244571">
    <property type="component" value="Chromosome"/>
</dbReference>
<feature type="domain" description="Peptidase M20 dimerisation" evidence="9">
    <location>
        <begin position="387"/>
        <end position="482"/>
    </location>
</feature>
<dbReference type="GO" id="GO:0006144">
    <property type="term" value="P:purine nucleobase metabolic process"/>
    <property type="evidence" value="ECO:0007669"/>
    <property type="project" value="UniProtKB-KW"/>
</dbReference>
<protein>
    <submittedName>
        <fullName evidence="11">Allantoate amidohydrolase</fullName>
    </submittedName>
</protein>
<dbReference type="RefSeq" id="WP_108620555.1">
    <property type="nucleotide sequence ID" value="NZ_CP028901.1"/>
</dbReference>
<reference evidence="11 12" key="1">
    <citation type="submission" date="2018-04" db="EMBL/GenBank/DDBJ databases">
        <title>Bordetella sp. HZ20 isolated from seawater.</title>
        <authorList>
            <person name="Sun C."/>
        </authorList>
    </citation>
    <scope>NUCLEOTIDE SEQUENCE [LARGE SCALE GENOMIC DNA]</scope>
    <source>
        <strain evidence="11 12">HZ20</strain>
    </source>
</reference>
<dbReference type="CDD" id="cd03884">
    <property type="entry name" value="M20_bAS"/>
    <property type="match status" value="1"/>
</dbReference>
<dbReference type="SUPFAM" id="SSF55031">
    <property type="entry name" value="Bacterial exopeptidase dimerisation domain"/>
    <property type="match status" value="1"/>
</dbReference>
<keyword evidence="6 11" id="KW-0378">Hydrolase</keyword>
<evidence type="ECO:0000256" key="6">
    <source>
        <dbReference type="ARBA" id="ARBA00022801"/>
    </source>
</evidence>
<evidence type="ECO:0000256" key="2">
    <source>
        <dbReference type="ARBA" id="ARBA00006153"/>
    </source>
</evidence>
<dbReference type="KEGG" id="boz:DBV39_04690"/>
<dbReference type="SUPFAM" id="SSF158694">
    <property type="entry name" value="UraD-Like"/>
    <property type="match status" value="1"/>
</dbReference>
<sequence>MTSAKTSAIDQTSQPAQPGHPPGWSVPETFPCLKPLSEQEQSLALKTALTHLGHAAWLEDAFKGLGSGMTLACLRERIATAVLNATFEQQEAILKTQMATPLPAALAQSAERYVQQFGWPHLVALAGPRRAGMTHETLASQLERRLAHPVDHERRVSVQEVLRTLEIAFDPLLNTEPVVGDRLWDWHEDLTRHSDQEGALTVTFMTAAHQQVALDLADRMSQCGCDEVHIDDLGNVVGVYHGQDPEAPRLLTGSHYDTVRNGGRYDGRLGILLPLACIDVMHQQGIRPARGIEVIGFSEEEGQRFAATFLASGAVTGKFNYDWLDQTDANGISMREAIEAAGHNIEGIASIKRDPARYRGFVEVHIEQGPVLNNKGLSLGVVTSINGGVRFKGQIKGLAGHAGTTPMIQRQDAACAAARIILLAQQCALAHPGSVATVGMLQVPNGSINVIPGLCEFSLDVRAPTDAQRDTVIAAIVKGIREIEASESVCVILNETMRVAAAPSDPAMQQHWDNAVRSLGLQPFELPSGAGHDAMKLATVMPQAMLFVRGENNGISHNPLESTTSHDMELATAAMLHLIQSV</sequence>
<dbReference type="SUPFAM" id="SSF53187">
    <property type="entry name" value="Zn-dependent exopeptidases"/>
    <property type="match status" value="1"/>
</dbReference>
<dbReference type="AlphaFoldDB" id="A0A2R4XH43"/>
<feature type="domain" description="Oxo-4-hydroxy-4-carboxy-5-ureidoimidazoline decarboxylase" evidence="10">
    <location>
        <begin position="86"/>
        <end position="162"/>
    </location>
</feature>
<dbReference type="Pfam" id="PF09349">
    <property type="entry name" value="OHCU_decarbox"/>
    <property type="match status" value="1"/>
</dbReference>
<keyword evidence="12" id="KW-1185">Reference proteome</keyword>
<evidence type="ECO:0000259" key="10">
    <source>
        <dbReference type="Pfam" id="PF09349"/>
    </source>
</evidence>
<dbReference type="GO" id="GO:0046872">
    <property type="term" value="F:metal ion binding"/>
    <property type="evidence" value="ECO:0007669"/>
    <property type="project" value="UniProtKB-KW"/>
</dbReference>
<dbReference type="Gene3D" id="1.10.3330.10">
    <property type="entry name" value="Oxo-4-hydroxy-4-carboxy-5-ureidoimidazoline decarboxylase"/>
    <property type="match status" value="1"/>
</dbReference>
<organism evidence="11 12">
    <name type="scientific">Orrella marina</name>
    <dbReference type="NCBI Taxonomy" id="2163011"/>
    <lineage>
        <taxon>Bacteria</taxon>
        <taxon>Pseudomonadati</taxon>
        <taxon>Pseudomonadota</taxon>
        <taxon>Betaproteobacteria</taxon>
        <taxon>Burkholderiales</taxon>
        <taxon>Alcaligenaceae</taxon>
        <taxon>Orrella</taxon>
    </lineage>
</organism>
<feature type="region of interest" description="Disordered" evidence="8">
    <location>
        <begin position="1"/>
        <end position="27"/>
    </location>
</feature>
<dbReference type="Gene3D" id="3.30.70.360">
    <property type="match status" value="1"/>
</dbReference>
<dbReference type="PANTHER" id="PTHR32494:SF19">
    <property type="entry name" value="ALLANTOATE DEIMINASE-RELATED"/>
    <property type="match status" value="1"/>
</dbReference>
<evidence type="ECO:0000256" key="8">
    <source>
        <dbReference type="SAM" id="MobiDB-lite"/>
    </source>
</evidence>
<dbReference type="EMBL" id="CP028901">
    <property type="protein sequence ID" value="AWB33126.1"/>
    <property type="molecule type" value="Genomic_DNA"/>
</dbReference>
<keyword evidence="7" id="KW-0464">Manganese</keyword>
<dbReference type="InterPro" id="IPR010158">
    <property type="entry name" value="Amidase_Cbmase"/>
</dbReference>
<dbReference type="InterPro" id="IPR036778">
    <property type="entry name" value="OHCU_decarboxylase_sf"/>
</dbReference>
<proteinExistence type="inferred from homology"/>
<evidence type="ECO:0000259" key="9">
    <source>
        <dbReference type="Pfam" id="PF07687"/>
    </source>
</evidence>
<name>A0A2R4XH43_9BURK</name>
<accession>A0A2R4XH43</accession>